<feature type="transmembrane region" description="Helical" evidence="14">
    <location>
        <begin position="292"/>
        <end position="318"/>
    </location>
</feature>
<evidence type="ECO:0000313" key="18">
    <source>
        <dbReference type="EMBL" id="MQU42994.1"/>
    </source>
</evidence>
<dbReference type="Gene3D" id="3.40.50.2300">
    <property type="match status" value="1"/>
</dbReference>
<evidence type="ECO:0000256" key="9">
    <source>
        <dbReference type="ARBA" id="ARBA00022840"/>
    </source>
</evidence>
<dbReference type="GO" id="GO:0000155">
    <property type="term" value="F:phosphorelay sensor kinase activity"/>
    <property type="evidence" value="ECO:0007669"/>
    <property type="project" value="InterPro"/>
</dbReference>
<keyword evidence="4 13" id="KW-0597">Phosphoprotein</keyword>
<feature type="domain" description="Response regulatory" evidence="16">
    <location>
        <begin position="820"/>
        <end position="934"/>
    </location>
</feature>
<dbReference type="InterPro" id="IPR004358">
    <property type="entry name" value="Sig_transdc_His_kin-like_C"/>
</dbReference>
<dbReference type="Gene3D" id="3.30.450.20">
    <property type="entry name" value="PAS domain"/>
    <property type="match status" value="1"/>
</dbReference>
<dbReference type="InterPro" id="IPR005467">
    <property type="entry name" value="His_kinase_dom"/>
</dbReference>
<name>A0A6I1WJD9_9PSED</name>
<dbReference type="SMART" id="SM00387">
    <property type="entry name" value="HATPase_c"/>
    <property type="match status" value="1"/>
</dbReference>
<dbReference type="InterPro" id="IPR036097">
    <property type="entry name" value="HisK_dim/P_sf"/>
</dbReference>
<dbReference type="PRINTS" id="PR00344">
    <property type="entry name" value="BCTRLSENSOR"/>
</dbReference>
<evidence type="ECO:0000256" key="6">
    <source>
        <dbReference type="ARBA" id="ARBA00022692"/>
    </source>
</evidence>
<evidence type="ECO:0000259" key="15">
    <source>
        <dbReference type="PROSITE" id="PS50109"/>
    </source>
</evidence>
<dbReference type="RefSeq" id="WP_153356058.1">
    <property type="nucleotide sequence ID" value="NZ_JBQDSB010000050.1"/>
</dbReference>
<keyword evidence="7" id="KW-0547">Nucleotide-binding</keyword>
<dbReference type="PROSITE" id="PS50109">
    <property type="entry name" value="HIS_KIN"/>
    <property type="match status" value="1"/>
</dbReference>
<dbReference type="InterPro" id="IPR003661">
    <property type="entry name" value="HisK_dim/P_dom"/>
</dbReference>
<feature type="transmembrane region" description="Helical" evidence="14">
    <location>
        <begin position="23"/>
        <end position="43"/>
    </location>
</feature>
<evidence type="ECO:0000256" key="11">
    <source>
        <dbReference type="ARBA" id="ARBA00023012"/>
    </source>
</evidence>
<dbReference type="CDD" id="cd16922">
    <property type="entry name" value="HATPase_EvgS-ArcB-TorS-like"/>
    <property type="match status" value="1"/>
</dbReference>
<evidence type="ECO:0000256" key="14">
    <source>
        <dbReference type="SAM" id="Phobius"/>
    </source>
</evidence>
<dbReference type="SUPFAM" id="SSF52172">
    <property type="entry name" value="CheY-like"/>
    <property type="match status" value="1"/>
</dbReference>
<dbReference type="InterPro" id="IPR001789">
    <property type="entry name" value="Sig_transdc_resp-reg_receiver"/>
</dbReference>
<dbReference type="FunFam" id="1.10.287.130:FF:000004">
    <property type="entry name" value="Ethylene receptor 1"/>
    <property type="match status" value="1"/>
</dbReference>
<dbReference type="GO" id="GO:0005524">
    <property type="term" value="F:ATP binding"/>
    <property type="evidence" value="ECO:0007669"/>
    <property type="project" value="UniProtKB-KW"/>
</dbReference>
<protein>
    <recommendedName>
        <fullName evidence="3">histidine kinase</fullName>
        <ecNumber evidence="3">2.7.13.3</ecNumber>
    </recommendedName>
</protein>
<dbReference type="EMBL" id="WIVV01000040">
    <property type="protein sequence ID" value="MQU42994.1"/>
    <property type="molecule type" value="Genomic_DNA"/>
</dbReference>
<evidence type="ECO:0000256" key="10">
    <source>
        <dbReference type="ARBA" id="ARBA00022989"/>
    </source>
</evidence>
<dbReference type="PANTHER" id="PTHR45339:SF1">
    <property type="entry name" value="HYBRID SIGNAL TRANSDUCTION HISTIDINE KINASE J"/>
    <property type="match status" value="1"/>
</dbReference>
<keyword evidence="10 14" id="KW-1133">Transmembrane helix</keyword>
<comment type="caution">
    <text evidence="18">The sequence shown here is derived from an EMBL/GenBank/DDBJ whole genome shotgun (WGS) entry which is preliminary data.</text>
</comment>
<reference evidence="19 20" key="1">
    <citation type="submission" date="2019-10" db="EMBL/GenBank/DDBJ databases">
        <title>Evaluation of single-gene subtyping targets for Pseudomonas.</title>
        <authorList>
            <person name="Reichler S.J."/>
            <person name="Orsi R.H."/>
            <person name="Wiedmann M."/>
            <person name="Martin N.H."/>
            <person name="Murphy S.I."/>
        </authorList>
    </citation>
    <scope>NUCLEOTIDE SEQUENCE [LARGE SCALE GENOMIC DNA]</scope>
    <source>
        <strain evidence="18 20">FSL R10-1876</strain>
        <strain evidence="17 19">FSL R10-2932</strain>
    </source>
</reference>
<dbReference type="GO" id="GO:0016020">
    <property type="term" value="C:membrane"/>
    <property type="evidence" value="ECO:0007669"/>
    <property type="project" value="UniProtKB-SubCell"/>
</dbReference>
<evidence type="ECO:0000256" key="3">
    <source>
        <dbReference type="ARBA" id="ARBA00012438"/>
    </source>
</evidence>
<evidence type="ECO:0000256" key="8">
    <source>
        <dbReference type="ARBA" id="ARBA00022777"/>
    </source>
</evidence>
<dbReference type="SMART" id="SM00448">
    <property type="entry name" value="REC"/>
    <property type="match status" value="1"/>
</dbReference>
<dbReference type="FunFam" id="3.30.565.10:FF:000010">
    <property type="entry name" value="Sensor histidine kinase RcsC"/>
    <property type="match status" value="1"/>
</dbReference>
<evidence type="ECO:0000256" key="13">
    <source>
        <dbReference type="PROSITE-ProRule" id="PRU00169"/>
    </source>
</evidence>
<keyword evidence="5" id="KW-0808">Transferase</keyword>
<proteinExistence type="predicted"/>
<dbReference type="EMBL" id="WIWF01000004">
    <property type="protein sequence ID" value="MQT73079.1"/>
    <property type="molecule type" value="Genomic_DNA"/>
</dbReference>
<dbReference type="Gene3D" id="1.10.287.130">
    <property type="match status" value="1"/>
</dbReference>
<keyword evidence="6 14" id="KW-0812">Transmembrane</keyword>
<dbReference type="SUPFAM" id="SSF47384">
    <property type="entry name" value="Homodimeric domain of signal transducing histidine kinase"/>
    <property type="match status" value="1"/>
</dbReference>
<evidence type="ECO:0000256" key="5">
    <source>
        <dbReference type="ARBA" id="ARBA00022679"/>
    </source>
</evidence>
<evidence type="ECO:0000256" key="1">
    <source>
        <dbReference type="ARBA" id="ARBA00000085"/>
    </source>
</evidence>
<evidence type="ECO:0000313" key="17">
    <source>
        <dbReference type="EMBL" id="MQT73079.1"/>
    </source>
</evidence>
<feature type="domain" description="Histidine kinase" evidence="15">
    <location>
        <begin position="464"/>
        <end position="684"/>
    </location>
</feature>
<dbReference type="Pfam" id="PF00072">
    <property type="entry name" value="Response_reg"/>
    <property type="match status" value="1"/>
</dbReference>
<evidence type="ECO:0000256" key="12">
    <source>
        <dbReference type="ARBA" id="ARBA00023136"/>
    </source>
</evidence>
<sequence length="941" mass="104709">MKLKQFIRPFDASFSTPKAARKLLHLFAIALTGGVIAIAFSYVRTTLNDEISARRSDMNQGVAEAQLFFVSREMLLKSLVLSAVSNVTQPIPNNNEVRTEEVHIVLGDSRHNWSLWLTNRMRDYLRQHQVNLLYVLDKGQPTVTRLFNVTSSPDKVPDVVLRQLMAQTQGDFSLRDDVWLRDASLTDSPLYAFSRLDDRVLGSGWLGLEVQVPDMVAALHHEGAGDFMLLDGRGNVLFSSSAEPVGNLRHQLQSIRSFGFIGTGLFPEKLAIRKRMDYSDWQIVYALDIKSLLPVLAGPLLISTLLCALFAWLMLCLVRRIDRRLITPANDRIEGLIESEAFSRTVIHIAPVALCVLRRVDGSVVLENSLAQQWLGAGHERNQLSRDWIKRAFEDVEQNTTDEFEMADGRHLYLSFAPTRYKREDVLICAFSDISAHKQVELALEQARQSADSANEAKSLFLATMSHEIRTPLYGVLGTLELLGRTELNRQQQNYLQAIEGSSANLLQLICDVLDVSKIEAGQLSLTLNRFSPVELIQGVVQSYAGAAHAKGVQLFACIDPKVPDWLNGDASRIRQILNNLLNNALKFTDHGRIILRLKLDSRDDERVTLNWQVSDTGKGISLENQRFLFEPFYQASGSTNVVAGTGLGLSICKRLMHLMNGSMRVVSEPGLGSSFTLQLPLEQLNAQPTDPGCQPLLAETVYVVATVRELAENFCGWLNRWGARAEVRRPGLLAYTPGAVLLELHVGAFKYALVPGWQGQKVIAGTEDYVCTESSSNHRHVNLNDLSDVHHAVSEAQGQSMVQINALTENRLDGHLGIHVLVAEDNVINQLILRDQLEDLGCTVELAGDGQEALALWRATPFDLVLTDVNMPRMNGYELAARLRELNSTIPIIGATANAMLEEADRCRAAGMNQCLIKPFSMRALYTCLLAYKRNADEAL</sequence>
<dbReference type="InterPro" id="IPR036890">
    <property type="entry name" value="HATPase_C_sf"/>
</dbReference>
<evidence type="ECO:0000256" key="4">
    <source>
        <dbReference type="ARBA" id="ARBA00022553"/>
    </source>
</evidence>
<dbReference type="SMART" id="SM00388">
    <property type="entry name" value="HisKA"/>
    <property type="match status" value="1"/>
</dbReference>
<keyword evidence="12 14" id="KW-0472">Membrane</keyword>
<evidence type="ECO:0000313" key="19">
    <source>
        <dbReference type="Proteomes" id="UP000447574"/>
    </source>
</evidence>
<organism evidence="18 20">
    <name type="scientific">Pseudomonas helleri</name>
    <dbReference type="NCBI Taxonomy" id="1608996"/>
    <lineage>
        <taxon>Bacteria</taxon>
        <taxon>Pseudomonadati</taxon>
        <taxon>Pseudomonadota</taxon>
        <taxon>Gammaproteobacteria</taxon>
        <taxon>Pseudomonadales</taxon>
        <taxon>Pseudomonadaceae</taxon>
        <taxon>Pseudomonas</taxon>
    </lineage>
</organism>
<evidence type="ECO:0000256" key="7">
    <source>
        <dbReference type="ARBA" id="ARBA00022741"/>
    </source>
</evidence>
<dbReference type="InterPro" id="IPR003594">
    <property type="entry name" value="HATPase_dom"/>
</dbReference>
<keyword evidence="9" id="KW-0067">ATP-binding</keyword>
<gene>
    <name evidence="18" type="ORF">GHO28_10830</name>
    <name evidence="17" type="ORF">GHO37_01965</name>
</gene>
<keyword evidence="11" id="KW-0902">Two-component regulatory system</keyword>
<evidence type="ECO:0000259" key="16">
    <source>
        <dbReference type="PROSITE" id="PS50110"/>
    </source>
</evidence>
<dbReference type="PROSITE" id="PS50110">
    <property type="entry name" value="RESPONSE_REGULATORY"/>
    <property type="match status" value="1"/>
</dbReference>
<dbReference type="Proteomes" id="UP000447574">
    <property type="component" value="Unassembled WGS sequence"/>
</dbReference>
<evidence type="ECO:0000256" key="2">
    <source>
        <dbReference type="ARBA" id="ARBA00004370"/>
    </source>
</evidence>
<dbReference type="InterPro" id="IPR011006">
    <property type="entry name" value="CheY-like_superfamily"/>
</dbReference>
<dbReference type="Gene3D" id="3.30.565.10">
    <property type="entry name" value="Histidine kinase-like ATPase, C-terminal domain"/>
    <property type="match status" value="1"/>
</dbReference>
<dbReference type="Pfam" id="PF00512">
    <property type="entry name" value="HisKA"/>
    <property type="match status" value="1"/>
</dbReference>
<dbReference type="CDD" id="cd17546">
    <property type="entry name" value="REC_hyHK_CKI1_RcsC-like"/>
    <property type="match status" value="1"/>
</dbReference>
<feature type="modified residue" description="4-aspartylphosphate" evidence="13">
    <location>
        <position position="869"/>
    </location>
</feature>
<evidence type="ECO:0000313" key="20">
    <source>
        <dbReference type="Proteomes" id="UP000466863"/>
    </source>
</evidence>
<dbReference type="CDD" id="cd00082">
    <property type="entry name" value="HisKA"/>
    <property type="match status" value="1"/>
</dbReference>
<keyword evidence="8" id="KW-0418">Kinase</keyword>
<comment type="subcellular location">
    <subcellularLocation>
        <location evidence="2">Membrane</location>
    </subcellularLocation>
</comment>
<dbReference type="EC" id="2.7.13.3" evidence="3"/>
<dbReference type="Proteomes" id="UP000466863">
    <property type="component" value="Unassembled WGS sequence"/>
</dbReference>
<dbReference type="PANTHER" id="PTHR45339">
    <property type="entry name" value="HYBRID SIGNAL TRANSDUCTION HISTIDINE KINASE J"/>
    <property type="match status" value="1"/>
</dbReference>
<dbReference type="AlphaFoldDB" id="A0A6I1WJD9"/>
<dbReference type="Pfam" id="PF02518">
    <property type="entry name" value="HATPase_c"/>
    <property type="match status" value="1"/>
</dbReference>
<dbReference type="SUPFAM" id="SSF55874">
    <property type="entry name" value="ATPase domain of HSP90 chaperone/DNA topoisomerase II/histidine kinase"/>
    <property type="match status" value="1"/>
</dbReference>
<accession>A0A6I1WJD9</accession>
<comment type="catalytic activity">
    <reaction evidence="1">
        <text>ATP + protein L-histidine = ADP + protein N-phospho-L-histidine.</text>
        <dbReference type="EC" id="2.7.13.3"/>
    </reaction>
</comment>